<name>A0A8H6B0K6_9HELO</name>
<feature type="compositionally biased region" description="Basic and acidic residues" evidence="6">
    <location>
        <begin position="1307"/>
        <end position="1321"/>
    </location>
</feature>
<dbReference type="Gene3D" id="3.30.1330.120">
    <property type="entry name" value="2-methylcitrate dehydratase PrpD"/>
    <property type="match status" value="1"/>
</dbReference>
<dbReference type="FunFam" id="1.10.4100.10:FF:000001">
    <property type="entry name" value="2-methylcitrate dehydratase"/>
    <property type="match status" value="1"/>
</dbReference>
<dbReference type="PANTHER" id="PTHR16943:SF16">
    <property type="entry name" value="2-METHYLCITRATE DEHYDRATASE-RELATED"/>
    <property type="match status" value="1"/>
</dbReference>
<dbReference type="InterPro" id="IPR011992">
    <property type="entry name" value="EF-hand-dom_pair"/>
</dbReference>
<dbReference type="GO" id="GO:0005739">
    <property type="term" value="C:mitochondrion"/>
    <property type="evidence" value="ECO:0007669"/>
    <property type="project" value="TreeGrafter"/>
</dbReference>
<keyword evidence="3" id="KW-0677">Repeat</keyword>
<organism evidence="9 10">
    <name type="scientific">Botrytis fragariae</name>
    <dbReference type="NCBI Taxonomy" id="1964551"/>
    <lineage>
        <taxon>Eukaryota</taxon>
        <taxon>Fungi</taxon>
        <taxon>Dikarya</taxon>
        <taxon>Ascomycota</taxon>
        <taxon>Pezizomycotina</taxon>
        <taxon>Leotiomycetes</taxon>
        <taxon>Helotiales</taxon>
        <taxon>Sclerotiniaceae</taxon>
        <taxon>Botrytis</taxon>
    </lineage>
</organism>
<dbReference type="CDD" id="cd00051">
    <property type="entry name" value="EFh"/>
    <property type="match status" value="1"/>
</dbReference>
<accession>A0A8H6B0K6</accession>
<evidence type="ECO:0000259" key="8">
    <source>
        <dbReference type="PROSITE" id="PS50280"/>
    </source>
</evidence>
<feature type="domain" description="SET" evidence="8">
    <location>
        <begin position="479"/>
        <end position="643"/>
    </location>
</feature>
<dbReference type="GO" id="GO:0047547">
    <property type="term" value="F:2-methylcitrate dehydratase activity"/>
    <property type="evidence" value="ECO:0007669"/>
    <property type="project" value="InterPro"/>
</dbReference>
<dbReference type="PROSITE" id="PS50280">
    <property type="entry name" value="SET"/>
    <property type="match status" value="1"/>
</dbReference>
<evidence type="ECO:0000256" key="3">
    <source>
        <dbReference type="ARBA" id="ARBA00022737"/>
    </source>
</evidence>
<comment type="subunit">
    <text evidence="2">Monomer.</text>
</comment>
<dbReference type="PANTHER" id="PTHR16943">
    <property type="entry name" value="2-METHYLCITRATE DEHYDRATASE-RELATED"/>
    <property type="match status" value="1"/>
</dbReference>
<protein>
    <submittedName>
        <fullName evidence="9">Putative 2-methylcitrate dehydratase protein</fullName>
    </submittedName>
</protein>
<dbReference type="SUPFAM" id="SSF47473">
    <property type="entry name" value="EF-hand"/>
    <property type="match status" value="1"/>
</dbReference>
<dbReference type="SMART" id="SM00054">
    <property type="entry name" value="EFh"/>
    <property type="match status" value="3"/>
</dbReference>
<feature type="domain" description="EF-hand" evidence="7">
    <location>
        <begin position="1333"/>
        <end position="1368"/>
    </location>
</feature>
<dbReference type="GeneID" id="59255448"/>
<dbReference type="GO" id="GO:0019679">
    <property type="term" value="P:propionate metabolic process, methylcitrate cycle"/>
    <property type="evidence" value="ECO:0007669"/>
    <property type="project" value="InterPro"/>
</dbReference>
<evidence type="ECO:0000256" key="2">
    <source>
        <dbReference type="ARBA" id="ARBA00011245"/>
    </source>
</evidence>
<dbReference type="CDD" id="cd15898">
    <property type="entry name" value="EFh_PI-PLC"/>
    <property type="match status" value="1"/>
</dbReference>
<dbReference type="PROSITE" id="PS00018">
    <property type="entry name" value="EF_HAND_1"/>
    <property type="match status" value="2"/>
</dbReference>
<dbReference type="InterPro" id="IPR045337">
    <property type="entry name" value="MmgE_PrpD_C"/>
</dbReference>
<dbReference type="InterPro" id="IPR002048">
    <property type="entry name" value="EF_hand_dom"/>
</dbReference>
<proteinExistence type="inferred from homology"/>
<feature type="compositionally biased region" description="Basic residues" evidence="6">
    <location>
        <begin position="37"/>
        <end position="54"/>
    </location>
</feature>
<dbReference type="NCBIfam" id="NF006943">
    <property type="entry name" value="PRK09425.1"/>
    <property type="match status" value="1"/>
</dbReference>
<dbReference type="InterPro" id="IPR005656">
    <property type="entry name" value="MmgE_PrpD"/>
</dbReference>
<dbReference type="GO" id="GO:0005509">
    <property type="term" value="F:calcium ion binding"/>
    <property type="evidence" value="ECO:0007669"/>
    <property type="project" value="InterPro"/>
</dbReference>
<feature type="domain" description="EF-hand" evidence="7">
    <location>
        <begin position="1272"/>
        <end position="1307"/>
    </location>
</feature>
<keyword evidence="5" id="KW-0456">Lyase</keyword>
<dbReference type="Pfam" id="PF00856">
    <property type="entry name" value="SET"/>
    <property type="match status" value="1"/>
</dbReference>
<dbReference type="InterPro" id="IPR001214">
    <property type="entry name" value="SET_dom"/>
</dbReference>
<dbReference type="InterPro" id="IPR036148">
    <property type="entry name" value="MmgE/PrpD_sf"/>
</dbReference>
<feature type="region of interest" description="Disordered" evidence="6">
    <location>
        <begin position="450"/>
        <end position="477"/>
    </location>
</feature>
<gene>
    <name evidence="9" type="ORF">Bfra_001322</name>
</gene>
<dbReference type="RefSeq" id="XP_037195910.1">
    <property type="nucleotide sequence ID" value="XM_037331756.1"/>
</dbReference>
<dbReference type="InterPro" id="IPR045336">
    <property type="entry name" value="MmgE_PrpD_N"/>
</dbReference>
<evidence type="ECO:0000313" key="10">
    <source>
        <dbReference type="Proteomes" id="UP000531561"/>
    </source>
</evidence>
<dbReference type="FunFam" id="1.10.238.10:FF:000178">
    <property type="entry name" value="Calmodulin-2 A"/>
    <property type="match status" value="1"/>
</dbReference>
<dbReference type="GO" id="GO:0051537">
    <property type="term" value="F:2 iron, 2 sulfur cluster binding"/>
    <property type="evidence" value="ECO:0007669"/>
    <property type="project" value="InterPro"/>
</dbReference>
<dbReference type="Pfam" id="PF03972">
    <property type="entry name" value="MmgE_PrpD_N"/>
    <property type="match status" value="1"/>
</dbReference>
<feature type="region of interest" description="Disordered" evidence="6">
    <location>
        <begin position="1"/>
        <end position="75"/>
    </location>
</feature>
<dbReference type="OrthoDB" id="10055203at2759"/>
<dbReference type="Gene3D" id="1.10.4100.10">
    <property type="entry name" value="2-methylcitrate dehydratase PrpD"/>
    <property type="match status" value="1"/>
</dbReference>
<dbReference type="Gene3D" id="1.10.238.10">
    <property type="entry name" value="EF-hand"/>
    <property type="match status" value="2"/>
</dbReference>
<evidence type="ECO:0000256" key="6">
    <source>
        <dbReference type="SAM" id="MobiDB-lite"/>
    </source>
</evidence>
<dbReference type="InterPro" id="IPR046341">
    <property type="entry name" value="SET_dom_sf"/>
</dbReference>
<dbReference type="SUPFAM" id="SSF82199">
    <property type="entry name" value="SET domain"/>
    <property type="match status" value="1"/>
</dbReference>
<feature type="compositionally biased region" description="Basic and acidic residues" evidence="6">
    <location>
        <begin position="55"/>
        <end position="75"/>
    </location>
</feature>
<sequence>MANWFGWAPWAKPRGRRPRPRPLDRDSRHSSDSQSRSRSRSRSRSLSRPPRRRSRELNPVERLAKEKMREREKEMELENFRSMDPAARAAYNEQKKLEHEEGIRKLKGRFASRKRKLAEKHQEKVVEENRGWKRKHEDDAVVQAAKRRQKFLENRGKKVPASQSVVTNIERERYRIHTTKLFEKIYADLQYHFLHPTLINSDTYDPYEGLFDDLSGVYIRFLLLAQNPEEHVKGIGTDSACVLMLSQNFRTALTYGELPDGTFPGPDQKGYSHTTRWDEFQLKLKLEHFSIRGFAIARHIPYMKVFSRSGSKIFGGDVWPANLNLQLDPSIRDPFEVCLGGDGTVYPCLFTPLPGESESVHQGVFKLPFKNPKENVESLGPAKTRVVPLRFQNLKANIFNREIFKQYAPPSTWPPSWEYPPADIQHPCQEWGKNYPLCVACGLRTGPREVVEEVQEEPQEAEEPENPEEAEPAKAPEGEPICRCRTIDVCNRILVEIKEYHSESNSKMATSVDRGVRILQHVPRGHIISEVLGEFIPLGAEVDFKCPSTFSVDFHAPPAVDKSGKVLEIDPDVVVEKTIDTNTEPIATLITGHKGGWTRVVNKGTSKTSNVEFRSEVWAGKLRITVRALRDINFGEQLFVRWGDSYLEPDGQTLHAKKKDQAERLPRRALSGFYNVRTASRTLRLPAQSRNFRIPLSLRSRANFGASTRTTPSLKQFSTMSPLQSGAPPPPQAREYDPEIKDIASYVHNTPIESDLAFDTARFVFLDTLGCGLEGLRFKECTKLLGPIVEGTIVPNGTKVPGTPFQLDPVNGAFNIGAMIRWLDYNDCWLAAEWGHPSDNLGAILAVADWISRTNRAGGNLGNGKVITIKEVLEAMIKAHEIQGCLALLNSYNKVGLDHVVLVKVASAAVVSKLLGLSEKQTADAVSQAWVDGQSLRTYRHSPNTMSRKSWAAGDACQRAVNLVLKVMKGEPGVPTVLSAPVWGFYDVLFKGNKFEFQRPYGSYVMENVLFKVSYPAEFHSQTAIEAAKRIRQQLVDQGKSAADIKEITCRTHEACVRIIDKQFKPMDNFADRDHCIQYMTAVMLVFGRLEATDYTDGGEAATSPLVESLRQKIACVEDPQFTKDYHNENMRTIPNALTVTLNDGQVLEEVVVDAPLGHRLRREEAKPEILAKYKRHLGPHYSEAKVKELVDLGNDSKRLEAMAVDEYVDLTVHLFYCFSKHTQYSTIMAKPLSDEEVAILKEAFDAYDTDKGGNITVEEFGRVMKQSGQNPTEEELAQIIKEVDLDGDGTINFDEFIAMMTGRTRQKPDDPKPSEDDLRAESAPIPVSSEEDSEEEWKSAWKEHDQSLKGSITAAQLRQVLGNLGETISDAEIDNAIMKSVDAEDKISYAEFVEFMKGRSTSGI</sequence>
<dbReference type="InterPro" id="IPR042188">
    <property type="entry name" value="MmgE/PrpD_sf_2"/>
</dbReference>
<dbReference type="InterPro" id="IPR018247">
    <property type="entry name" value="EF_Hand_1_Ca_BS"/>
</dbReference>
<feature type="compositionally biased region" description="Basic and acidic residues" evidence="6">
    <location>
        <begin position="21"/>
        <end position="31"/>
    </location>
</feature>
<evidence type="ECO:0000313" key="9">
    <source>
        <dbReference type="EMBL" id="KAF5876964.1"/>
    </source>
</evidence>
<reference evidence="9 10" key="1">
    <citation type="journal article" date="2020" name="Phytopathology">
        <title>A high-quality genome resource of Botrytis fragariae, a new and rapidly spreading fungal pathogen causing strawberry gray mold in the U.S.A.</title>
        <authorList>
            <person name="Wu Y."/>
            <person name="Saski C.A."/>
            <person name="Schnabel G."/>
            <person name="Xiao S."/>
            <person name="Hu M."/>
        </authorList>
    </citation>
    <scope>NUCLEOTIDE SEQUENCE [LARGE SCALE GENOMIC DNA]</scope>
    <source>
        <strain evidence="9 10">BVB16</strain>
    </source>
</reference>
<dbReference type="InterPro" id="IPR012705">
    <property type="entry name" value="2Me_IsoCit_deHydtase_PrpD"/>
</dbReference>
<dbReference type="InterPro" id="IPR042183">
    <property type="entry name" value="MmgE/PrpD_sf_1"/>
</dbReference>
<dbReference type="Gene3D" id="2.170.270.10">
    <property type="entry name" value="SET domain"/>
    <property type="match status" value="1"/>
</dbReference>
<dbReference type="FunFam" id="1.10.238.10:FF:000003">
    <property type="entry name" value="Calmodulin A"/>
    <property type="match status" value="1"/>
</dbReference>
<dbReference type="Pfam" id="PF13499">
    <property type="entry name" value="EF-hand_7"/>
    <property type="match status" value="2"/>
</dbReference>
<dbReference type="SUPFAM" id="SSF103378">
    <property type="entry name" value="2-methylcitrate dehydratase PrpD"/>
    <property type="match status" value="1"/>
</dbReference>
<feature type="region of interest" description="Disordered" evidence="6">
    <location>
        <begin position="1301"/>
        <end position="1343"/>
    </location>
</feature>
<dbReference type="NCBIfam" id="TIGR02330">
    <property type="entry name" value="prpD"/>
    <property type="match status" value="1"/>
</dbReference>
<dbReference type="Proteomes" id="UP000531561">
    <property type="component" value="Unassembled WGS sequence"/>
</dbReference>
<evidence type="ECO:0000256" key="5">
    <source>
        <dbReference type="ARBA" id="ARBA00023239"/>
    </source>
</evidence>
<keyword evidence="10" id="KW-1185">Reference proteome</keyword>
<dbReference type="FunFam" id="3.30.1330.120:FF:000001">
    <property type="entry name" value="2-methylcitrate dehydratase"/>
    <property type="match status" value="1"/>
</dbReference>
<comment type="similarity">
    <text evidence="1">Belongs to the PrpD family.</text>
</comment>
<evidence type="ECO:0000256" key="1">
    <source>
        <dbReference type="ARBA" id="ARBA00006174"/>
    </source>
</evidence>
<feature type="domain" description="EF-hand" evidence="7">
    <location>
        <begin position="1236"/>
        <end position="1271"/>
    </location>
</feature>
<dbReference type="PROSITE" id="PS50222">
    <property type="entry name" value="EF_HAND_2"/>
    <property type="match status" value="3"/>
</dbReference>
<keyword evidence="4" id="KW-0106">Calcium</keyword>
<feature type="compositionally biased region" description="Acidic residues" evidence="6">
    <location>
        <begin position="452"/>
        <end position="470"/>
    </location>
</feature>
<evidence type="ECO:0000256" key="4">
    <source>
        <dbReference type="ARBA" id="ARBA00022837"/>
    </source>
</evidence>
<dbReference type="Pfam" id="PF19305">
    <property type="entry name" value="MmgE_PrpD_C"/>
    <property type="match status" value="1"/>
</dbReference>
<evidence type="ECO:0000259" key="7">
    <source>
        <dbReference type="PROSITE" id="PS50222"/>
    </source>
</evidence>
<dbReference type="EMBL" id="JABFCT010000003">
    <property type="protein sequence ID" value="KAF5876964.1"/>
    <property type="molecule type" value="Genomic_DNA"/>
</dbReference>
<comment type="caution">
    <text evidence="9">The sequence shown here is derived from an EMBL/GenBank/DDBJ whole genome shotgun (WGS) entry which is preliminary data.</text>
</comment>